<proteinExistence type="predicted"/>
<gene>
    <name evidence="1" type="ORF">PoB_001028200</name>
</gene>
<dbReference type="AlphaFoldDB" id="A0AAV3YLH7"/>
<organism evidence="1 2">
    <name type="scientific">Plakobranchus ocellatus</name>
    <dbReference type="NCBI Taxonomy" id="259542"/>
    <lineage>
        <taxon>Eukaryota</taxon>
        <taxon>Metazoa</taxon>
        <taxon>Spiralia</taxon>
        <taxon>Lophotrochozoa</taxon>
        <taxon>Mollusca</taxon>
        <taxon>Gastropoda</taxon>
        <taxon>Heterobranchia</taxon>
        <taxon>Euthyneura</taxon>
        <taxon>Panpulmonata</taxon>
        <taxon>Sacoglossa</taxon>
        <taxon>Placobranchoidea</taxon>
        <taxon>Plakobranchidae</taxon>
        <taxon>Plakobranchus</taxon>
    </lineage>
</organism>
<evidence type="ECO:0000313" key="1">
    <source>
        <dbReference type="EMBL" id="GFN83776.1"/>
    </source>
</evidence>
<dbReference type="Proteomes" id="UP000735302">
    <property type="component" value="Unassembled WGS sequence"/>
</dbReference>
<name>A0AAV3YLH7_9GAST</name>
<dbReference type="EMBL" id="BLXT01001222">
    <property type="protein sequence ID" value="GFN83776.1"/>
    <property type="molecule type" value="Genomic_DNA"/>
</dbReference>
<reference evidence="1 2" key="1">
    <citation type="journal article" date="2021" name="Elife">
        <title>Chloroplast acquisition without the gene transfer in kleptoplastic sea slugs, Plakobranchus ocellatus.</title>
        <authorList>
            <person name="Maeda T."/>
            <person name="Takahashi S."/>
            <person name="Yoshida T."/>
            <person name="Shimamura S."/>
            <person name="Takaki Y."/>
            <person name="Nagai Y."/>
            <person name="Toyoda A."/>
            <person name="Suzuki Y."/>
            <person name="Arimoto A."/>
            <person name="Ishii H."/>
            <person name="Satoh N."/>
            <person name="Nishiyama T."/>
            <person name="Hasebe M."/>
            <person name="Maruyama T."/>
            <person name="Minagawa J."/>
            <person name="Obokata J."/>
            <person name="Shigenobu S."/>
        </authorList>
    </citation>
    <scope>NUCLEOTIDE SEQUENCE [LARGE SCALE GENOMIC DNA]</scope>
</reference>
<accession>A0AAV3YLH7</accession>
<comment type="caution">
    <text evidence="1">The sequence shown here is derived from an EMBL/GenBank/DDBJ whole genome shotgun (WGS) entry which is preliminary data.</text>
</comment>
<sequence length="103" mass="11341">MASNPCLCTGSDNQSALCISWRHSGSHTLWRPTPVSVQVRTTKVLSVYHGDILALILYGVQPLSRYKLGQPKCSLYIMETFWLSYSMASNPCLGTSSDNQSAL</sequence>
<evidence type="ECO:0000313" key="2">
    <source>
        <dbReference type="Proteomes" id="UP000735302"/>
    </source>
</evidence>
<keyword evidence="2" id="KW-1185">Reference proteome</keyword>
<protein>
    <submittedName>
        <fullName evidence="1">Uncharacterized protein</fullName>
    </submittedName>
</protein>